<dbReference type="AlphaFoldDB" id="A0A0D0A335"/>
<dbReference type="EMBL" id="KN835560">
    <property type="protein sequence ID" value="KIK36106.1"/>
    <property type="molecule type" value="Genomic_DNA"/>
</dbReference>
<dbReference type="OrthoDB" id="2800503at2759"/>
<reference evidence="1 2" key="1">
    <citation type="submission" date="2014-04" db="EMBL/GenBank/DDBJ databases">
        <authorList>
            <consortium name="DOE Joint Genome Institute"/>
            <person name="Kuo A."/>
            <person name="Ruytinx J."/>
            <person name="Rineau F."/>
            <person name="Colpaert J."/>
            <person name="Kohler A."/>
            <person name="Nagy L.G."/>
            <person name="Floudas D."/>
            <person name="Copeland A."/>
            <person name="Barry K.W."/>
            <person name="Cichocki N."/>
            <person name="Veneault-Fourrey C."/>
            <person name="LaButti K."/>
            <person name="Lindquist E.A."/>
            <person name="Lipzen A."/>
            <person name="Lundell T."/>
            <person name="Morin E."/>
            <person name="Murat C."/>
            <person name="Sun H."/>
            <person name="Tunlid A."/>
            <person name="Henrissat B."/>
            <person name="Grigoriev I.V."/>
            <person name="Hibbett D.S."/>
            <person name="Martin F."/>
            <person name="Nordberg H.P."/>
            <person name="Cantor M.N."/>
            <person name="Hua S.X."/>
        </authorList>
    </citation>
    <scope>NUCLEOTIDE SEQUENCE [LARGE SCALE GENOMIC DNA]</scope>
    <source>
        <strain evidence="1 2">UH-Slu-Lm8-n1</strain>
    </source>
</reference>
<dbReference type="Proteomes" id="UP000054485">
    <property type="component" value="Unassembled WGS sequence"/>
</dbReference>
<reference evidence="2" key="2">
    <citation type="submission" date="2015-01" db="EMBL/GenBank/DDBJ databases">
        <title>Evolutionary Origins and Diversification of the Mycorrhizal Mutualists.</title>
        <authorList>
            <consortium name="DOE Joint Genome Institute"/>
            <consortium name="Mycorrhizal Genomics Consortium"/>
            <person name="Kohler A."/>
            <person name="Kuo A."/>
            <person name="Nagy L.G."/>
            <person name="Floudas D."/>
            <person name="Copeland A."/>
            <person name="Barry K.W."/>
            <person name="Cichocki N."/>
            <person name="Veneault-Fourrey C."/>
            <person name="LaButti K."/>
            <person name="Lindquist E.A."/>
            <person name="Lipzen A."/>
            <person name="Lundell T."/>
            <person name="Morin E."/>
            <person name="Murat C."/>
            <person name="Riley R."/>
            <person name="Ohm R."/>
            <person name="Sun H."/>
            <person name="Tunlid A."/>
            <person name="Henrissat B."/>
            <person name="Grigoriev I.V."/>
            <person name="Hibbett D.S."/>
            <person name="Martin F."/>
        </authorList>
    </citation>
    <scope>NUCLEOTIDE SEQUENCE [LARGE SCALE GENOMIC DNA]</scope>
    <source>
        <strain evidence="2">UH-Slu-Lm8-n1</strain>
    </source>
</reference>
<evidence type="ECO:0000313" key="2">
    <source>
        <dbReference type="Proteomes" id="UP000054485"/>
    </source>
</evidence>
<feature type="non-terminal residue" evidence="1">
    <location>
        <position position="1"/>
    </location>
</feature>
<dbReference type="InParanoid" id="A0A0D0A335"/>
<feature type="non-terminal residue" evidence="1">
    <location>
        <position position="101"/>
    </location>
</feature>
<dbReference type="STRING" id="930992.A0A0D0A335"/>
<dbReference type="HOGENOM" id="CLU_154734_0_0_1"/>
<protein>
    <submittedName>
        <fullName evidence="1">Uncharacterized protein</fullName>
    </submittedName>
</protein>
<gene>
    <name evidence="1" type="ORF">CY34DRAFT_45518</name>
</gene>
<organism evidence="1 2">
    <name type="scientific">Suillus luteus UH-Slu-Lm8-n1</name>
    <dbReference type="NCBI Taxonomy" id="930992"/>
    <lineage>
        <taxon>Eukaryota</taxon>
        <taxon>Fungi</taxon>
        <taxon>Dikarya</taxon>
        <taxon>Basidiomycota</taxon>
        <taxon>Agaricomycotina</taxon>
        <taxon>Agaricomycetes</taxon>
        <taxon>Agaricomycetidae</taxon>
        <taxon>Boletales</taxon>
        <taxon>Suillineae</taxon>
        <taxon>Suillaceae</taxon>
        <taxon>Suillus</taxon>
    </lineage>
</organism>
<name>A0A0D0A335_9AGAM</name>
<accession>A0A0D0A335</accession>
<evidence type="ECO:0000313" key="1">
    <source>
        <dbReference type="EMBL" id="KIK36106.1"/>
    </source>
</evidence>
<keyword evidence="2" id="KW-1185">Reference proteome</keyword>
<sequence>LEIHSVNQFCQGGMVIEMMTKEAAEHIHNDTNTRRIFLQNLDAEATIKERTYTIVIPFTPVTFHPEDHSHLRTLEDKNGWKESAILSARWIKPTEKHRHDQ</sequence>
<proteinExistence type="predicted"/>